<dbReference type="Proteomes" id="UP001596083">
    <property type="component" value="Unassembled WGS sequence"/>
</dbReference>
<keyword evidence="6" id="KW-1185">Reference proteome</keyword>
<accession>A0ABW0Z5U0</accession>
<dbReference type="EMBL" id="JBHSPB010000024">
    <property type="protein sequence ID" value="MFC5724191.1"/>
    <property type="molecule type" value="Genomic_DNA"/>
</dbReference>
<evidence type="ECO:0000313" key="5">
    <source>
        <dbReference type="EMBL" id="MFC5724191.1"/>
    </source>
</evidence>
<dbReference type="SUPFAM" id="SSF46894">
    <property type="entry name" value="C-terminal effector domain of the bipartite response regulators"/>
    <property type="match status" value="1"/>
</dbReference>
<keyword evidence="3" id="KW-0804">Transcription</keyword>
<dbReference type="PRINTS" id="PR00038">
    <property type="entry name" value="HTHLUXR"/>
</dbReference>
<organism evidence="5 6">
    <name type="scientific">Streptomyces gamaensis</name>
    <dbReference type="NCBI Taxonomy" id="1763542"/>
    <lineage>
        <taxon>Bacteria</taxon>
        <taxon>Bacillati</taxon>
        <taxon>Actinomycetota</taxon>
        <taxon>Actinomycetes</taxon>
        <taxon>Kitasatosporales</taxon>
        <taxon>Streptomycetaceae</taxon>
        <taxon>Streptomyces</taxon>
    </lineage>
</organism>
<dbReference type="PANTHER" id="PTHR44688:SF16">
    <property type="entry name" value="DNA-BINDING TRANSCRIPTIONAL ACTIVATOR DEVR_DOSR"/>
    <property type="match status" value="1"/>
</dbReference>
<name>A0ABW0Z5U0_9ACTN</name>
<protein>
    <submittedName>
        <fullName evidence="5">Response regulator transcription factor</fullName>
    </submittedName>
</protein>
<keyword evidence="1" id="KW-0805">Transcription regulation</keyword>
<dbReference type="PANTHER" id="PTHR44688">
    <property type="entry name" value="DNA-BINDING TRANSCRIPTIONAL ACTIVATOR DEVR_DOSR"/>
    <property type="match status" value="1"/>
</dbReference>
<sequence>MVLKNCEAAVYMESYFYEALKRAAELRKLALSVSDLLYLSRACNSVFTEQSRALQAASLLTERQLEIVRAIAYGESVKATARRLQLSSNTIRTHRRNAYKRLGVHSAGQAVSVVMAAVRT</sequence>
<dbReference type="Gene3D" id="1.10.10.10">
    <property type="entry name" value="Winged helix-like DNA-binding domain superfamily/Winged helix DNA-binding domain"/>
    <property type="match status" value="1"/>
</dbReference>
<feature type="domain" description="HTH luxR-type" evidence="4">
    <location>
        <begin position="53"/>
        <end position="120"/>
    </location>
</feature>
<dbReference type="RefSeq" id="WP_390320626.1">
    <property type="nucleotide sequence ID" value="NZ_JBHSPB010000024.1"/>
</dbReference>
<evidence type="ECO:0000256" key="3">
    <source>
        <dbReference type="ARBA" id="ARBA00023163"/>
    </source>
</evidence>
<evidence type="ECO:0000256" key="1">
    <source>
        <dbReference type="ARBA" id="ARBA00023015"/>
    </source>
</evidence>
<dbReference type="InterPro" id="IPR016032">
    <property type="entry name" value="Sig_transdc_resp-reg_C-effctor"/>
</dbReference>
<reference evidence="6" key="1">
    <citation type="journal article" date="2019" name="Int. J. Syst. Evol. Microbiol.">
        <title>The Global Catalogue of Microorganisms (GCM) 10K type strain sequencing project: providing services to taxonomists for standard genome sequencing and annotation.</title>
        <authorList>
            <consortium name="The Broad Institute Genomics Platform"/>
            <consortium name="The Broad Institute Genome Sequencing Center for Infectious Disease"/>
            <person name="Wu L."/>
            <person name="Ma J."/>
        </authorList>
    </citation>
    <scope>NUCLEOTIDE SEQUENCE [LARGE SCALE GENOMIC DNA]</scope>
    <source>
        <strain evidence="6">CGMCC 4.7304</strain>
    </source>
</reference>
<evidence type="ECO:0000313" key="6">
    <source>
        <dbReference type="Proteomes" id="UP001596083"/>
    </source>
</evidence>
<dbReference type="Pfam" id="PF00196">
    <property type="entry name" value="GerE"/>
    <property type="match status" value="1"/>
</dbReference>
<comment type="caution">
    <text evidence="5">The sequence shown here is derived from an EMBL/GenBank/DDBJ whole genome shotgun (WGS) entry which is preliminary data.</text>
</comment>
<dbReference type="InterPro" id="IPR036388">
    <property type="entry name" value="WH-like_DNA-bd_sf"/>
</dbReference>
<evidence type="ECO:0000259" key="4">
    <source>
        <dbReference type="PROSITE" id="PS50043"/>
    </source>
</evidence>
<dbReference type="PROSITE" id="PS50043">
    <property type="entry name" value="HTH_LUXR_2"/>
    <property type="match status" value="1"/>
</dbReference>
<dbReference type="InterPro" id="IPR000792">
    <property type="entry name" value="Tscrpt_reg_LuxR_C"/>
</dbReference>
<keyword evidence="2" id="KW-0238">DNA-binding</keyword>
<dbReference type="SMART" id="SM00421">
    <property type="entry name" value="HTH_LUXR"/>
    <property type="match status" value="1"/>
</dbReference>
<dbReference type="CDD" id="cd06170">
    <property type="entry name" value="LuxR_C_like"/>
    <property type="match status" value="1"/>
</dbReference>
<gene>
    <name evidence="5" type="ORF">ACFP1Z_28940</name>
</gene>
<proteinExistence type="predicted"/>
<evidence type="ECO:0000256" key="2">
    <source>
        <dbReference type="ARBA" id="ARBA00023125"/>
    </source>
</evidence>